<dbReference type="Proteomes" id="UP000593573">
    <property type="component" value="Unassembled WGS sequence"/>
</dbReference>
<evidence type="ECO:0000313" key="1">
    <source>
        <dbReference type="EMBL" id="MBA0669792.1"/>
    </source>
</evidence>
<protein>
    <submittedName>
        <fullName evidence="1">Uncharacterized protein</fullName>
    </submittedName>
</protein>
<accession>A0A7J8W4G9</accession>
<keyword evidence="2" id="KW-1185">Reference proteome</keyword>
<reference evidence="1 2" key="1">
    <citation type="journal article" date="2019" name="Genome Biol. Evol.">
        <title>Insights into the evolution of the New World diploid cottons (Gossypium, subgenus Houzingenia) based on genome sequencing.</title>
        <authorList>
            <person name="Grover C.E."/>
            <person name="Arick M.A. 2nd"/>
            <person name="Thrash A."/>
            <person name="Conover J.L."/>
            <person name="Sanders W.S."/>
            <person name="Peterson D.G."/>
            <person name="Frelichowski J.E."/>
            <person name="Scheffler J.A."/>
            <person name="Scheffler B.E."/>
            <person name="Wendel J.F."/>
        </authorList>
    </citation>
    <scope>NUCLEOTIDE SEQUENCE [LARGE SCALE GENOMIC DNA]</scope>
    <source>
        <strain evidence="1">57</strain>
        <tissue evidence="1">Leaf</tissue>
    </source>
</reference>
<name>A0A7J8W4G9_9ROSI</name>
<evidence type="ECO:0000313" key="2">
    <source>
        <dbReference type="Proteomes" id="UP000593573"/>
    </source>
</evidence>
<dbReference type="AlphaFoldDB" id="A0A7J8W4G9"/>
<proteinExistence type="predicted"/>
<dbReference type="EMBL" id="JABFAB010227391">
    <property type="protein sequence ID" value="MBA0669792.1"/>
    <property type="molecule type" value="Genomic_DNA"/>
</dbReference>
<sequence length="24" mass="2962">MKQHIYVCMEKIYWKKLLVSPPLI</sequence>
<gene>
    <name evidence="1" type="ORF">Goklo_025373</name>
</gene>
<comment type="caution">
    <text evidence="1">The sequence shown here is derived from an EMBL/GenBank/DDBJ whole genome shotgun (WGS) entry which is preliminary data.</text>
</comment>
<organism evidence="1 2">
    <name type="scientific">Gossypium klotzschianum</name>
    <dbReference type="NCBI Taxonomy" id="34286"/>
    <lineage>
        <taxon>Eukaryota</taxon>
        <taxon>Viridiplantae</taxon>
        <taxon>Streptophyta</taxon>
        <taxon>Embryophyta</taxon>
        <taxon>Tracheophyta</taxon>
        <taxon>Spermatophyta</taxon>
        <taxon>Magnoliopsida</taxon>
        <taxon>eudicotyledons</taxon>
        <taxon>Gunneridae</taxon>
        <taxon>Pentapetalae</taxon>
        <taxon>rosids</taxon>
        <taxon>malvids</taxon>
        <taxon>Malvales</taxon>
        <taxon>Malvaceae</taxon>
        <taxon>Malvoideae</taxon>
        <taxon>Gossypium</taxon>
    </lineage>
</organism>